<sequence length="199" mass="21435">MSRLPPVDLQDLPPALRAKLEMVRGMMGFVPNSLAAMGHRPEILDTFLDMAAGVMGRPGDRLHEIKALCAHVSSNASGCRYCQAHTASTAARSGYEAKLAAAFSFETSDLFTPAERAALTVAARAGMVPNMVEDEDMARLRQHYDDGECAEIMAMISLFGFLNRWNDTLATPLEAEPLAVAPSLLKHAGWTPGKHGGQP</sequence>
<organism evidence="2 3">
    <name type="scientific">Zhengella mangrovi</name>
    <dbReference type="NCBI Taxonomy" id="1982044"/>
    <lineage>
        <taxon>Bacteria</taxon>
        <taxon>Pseudomonadati</taxon>
        <taxon>Pseudomonadota</taxon>
        <taxon>Alphaproteobacteria</taxon>
        <taxon>Hyphomicrobiales</taxon>
        <taxon>Notoacmeibacteraceae</taxon>
        <taxon>Zhengella</taxon>
    </lineage>
</organism>
<dbReference type="InterPro" id="IPR029032">
    <property type="entry name" value="AhpD-like"/>
</dbReference>
<reference evidence="2 3" key="1">
    <citation type="submission" date="2017-10" db="EMBL/GenBank/DDBJ databases">
        <title>Sedimentibacterium mangrovi gen. nov., sp. nov., a novel member of family Phyllobacteriacea isolated from mangrove sediment.</title>
        <authorList>
            <person name="Liao H."/>
            <person name="Tian Y."/>
        </authorList>
    </citation>
    <scope>NUCLEOTIDE SEQUENCE [LARGE SCALE GENOMIC DNA]</scope>
    <source>
        <strain evidence="2 3">X9-2-2</strain>
    </source>
</reference>
<dbReference type="AlphaFoldDB" id="A0A2G1QI22"/>
<dbReference type="RefSeq" id="WP_099308256.1">
    <property type="nucleotide sequence ID" value="NZ_PDVP01000018.1"/>
</dbReference>
<dbReference type="Gene3D" id="1.20.1290.10">
    <property type="entry name" value="AhpD-like"/>
    <property type="match status" value="1"/>
</dbReference>
<dbReference type="SUPFAM" id="SSF69118">
    <property type="entry name" value="AhpD-like"/>
    <property type="match status" value="1"/>
</dbReference>
<dbReference type="OrthoDB" id="9801997at2"/>
<evidence type="ECO:0000313" key="2">
    <source>
        <dbReference type="EMBL" id="PHP65110.1"/>
    </source>
</evidence>
<gene>
    <name evidence="2" type="ORF">CSC94_20535</name>
</gene>
<dbReference type="EMBL" id="PDVP01000018">
    <property type="protein sequence ID" value="PHP65110.1"/>
    <property type="molecule type" value="Genomic_DNA"/>
</dbReference>
<name>A0A2G1QI22_9HYPH</name>
<protein>
    <recommendedName>
        <fullName evidence="1">Carboxymuconolactone decarboxylase-like domain-containing protein</fullName>
    </recommendedName>
</protein>
<dbReference type="Pfam" id="PF02627">
    <property type="entry name" value="CMD"/>
    <property type="match status" value="1"/>
</dbReference>
<feature type="domain" description="Carboxymuconolactone decarboxylase-like" evidence="1">
    <location>
        <begin position="41"/>
        <end position="123"/>
    </location>
</feature>
<dbReference type="Proteomes" id="UP000221168">
    <property type="component" value="Unassembled WGS sequence"/>
</dbReference>
<evidence type="ECO:0000313" key="3">
    <source>
        <dbReference type="Proteomes" id="UP000221168"/>
    </source>
</evidence>
<proteinExistence type="predicted"/>
<dbReference type="PANTHER" id="PTHR35446">
    <property type="entry name" value="SI:CH211-175M2.5"/>
    <property type="match status" value="1"/>
</dbReference>
<dbReference type="PANTHER" id="PTHR35446:SF2">
    <property type="entry name" value="CARBOXYMUCONOLACTONE DECARBOXYLASE-LIKE DOMAIN-CONTAINING PROTEIN"/>
    <property type="match status" value="1"/>
</dbReference>
<accession>A0A2G1QI22</accession>
<keyword evidence="3" id="KW-1185">Reference proteome</keyword>
<comment type="caution">
    <text evidence="2">The sequence shown here is derived from an EMBL/GenBank/DDBJ whole genome shotgun (WGS) entry which is preliminary data.</text>
</comment>
<evidence type="ECO:0000259" key="1">
    <source>
        <dbReference type="Pfam" id="PF02627"/>
    </source>
</evidence>
<dbReference type="InterPro" id="IPR003779">
    <property type="entry name" value="CMD-like"/>
</dbReference>